<keyword evidence="3" id="KW-1185">Reference proteome</keyword>
<organism evidence="1 3">
    <name type="scientific">Streptomyces zaomyceticus</name>
    <dbReference type="NCBI Taxonomy" id="68286"/>
    <lineage>
        <taxon>Bacteria</taxon>
        <taxon>Bacillati</taxon>
        <taxon>Actinomycetota</taxon>
        <taxon>Actinomycetes</taxon>
        <taxon>Kitasatosporales</taxon>
        <taxon>Streptomycetaceae</taxon>
        <taxon>Streptomyces</taxon>
    </lineage>
</organism>
<accession>A0ABZ1L2G2</accession>
<dbReference type="Proteomes" id="UP001622594">
    <property type="component" value="Chromosome"/>
</dbReference>
<reference evidence="1 3" key="1">
    <citation type="submission" date="2022-10" db="EMBL/GenBank/DDBJ databases">
        <title>The complete genomes of actinobacterial strains from the NBC collection.</title>
        <authorList>
            <person name="Joergensen T.S."/>
            <person name="Alvarez Arevalo M."/>
            <person name="Sterndorff E.B."/>
            <person name="Faurdal D."/>
            <person name="Vuksanovic O."/>
            <person name="Mourched A.-S."/>
            <person name="Charusanti P."/>
            <person name="Shaw S."/>
            <person name="Blin K."/>
            <person name="Weber T."/>
        </authorList>
    </citation>
    <scope>NUCLEOTIDE SEQUENCE [LARGE SCALE GENOMIC DNA]</scope>
    <source>
        <strain evidence="1 3">NBC_00123</strain>
    </source>
</reference>
<dbReference type="RefSeq" id="WP_398169733.1">
    <property type="nucleotide sequence ID" value="NZ_CP108188.1"/>
</dbReference>
<sequence length="68" mass="7363">MDASEVSSLHDVMRRYGIPGTLTPGDPRNRAGAWRVVDDAGQDITEATLAAVAKASRRQPQRGFVIAR</sequence>
<evidence type="ECO:0000313" key="3">
    <source>
        <dbReference type="Proteomes" id="UP001622594"/>
    </source>
</evidence>
<evidence type="ECO:0000313" key="1">
    <source>
        <dbReference type="EMBL" id="WTR67811.1"/>
    </source>
</evidence>
<evidence type="ECO:0000313" key="2">
    <source>
        <dbReference type="EMBL" id="WTR75207.1"/>
    </source>
</evidence>
<proteinExistence type="predicted"/>
<gene>
    <name evidence="1" type="ORF">OG814_00215</name>
    <name evidence="2" type="ORF">OG814_41115</name>
</gene>
<dbReference type="EMBL" id="CP108188">
    <property type="protein sequence ID" value="WTR67811.1"/>
    <property type="molecule type" value="Genomic_DNA"/>
</dbReference>
<name>A0ABZ1L2G2_9ACTN</name>
<dbReference type="EMBL" id="CP108188">
    <property type="protein sequence ID" value="WTR75207.1"/>
    <property type="molecule type" value="Genomic_DNA"/>
</dbReference>
<protein>
    <submittedName>
        <fullName evidence="1">Uncharacterized protein</fullName>
    </submittedName>
</protein>